<dbReference type="PANTHER" id="PTHR30097">
    <property type="entry name" value="CATION EFFLUX SYSTEM PROTEIN CUSB"/>
    <property type="match status" value="1"/>
</dbReference>
<sequence>MTTSTADINSNTTLKMQIKNITKTNDMRTINILTLALTLTLFFGCKENSDTAEGPSGDTATSNVEESEGHNEEGHNEEGDEGHGEEESGMRAVHLSEMKFNSLNIKVDTLSTKALSGVIKANGQLEVPPQYEATVTAILGGNITSIKVIEGDKVNKGQVLAYLSHPNLTKMQSDYINAYSRMQFLEKEFERQKRLYEEEVGSGKTFQQTQSDYQSVKGEVRGYESQLRQLNLNASQVRNGELYEYIPVVSPITGFIEKVKVQMGQYVDPQTGMFMVVDNEHVHADLMVFEKDIYKVKEGQKISFTLESVPGSDLTGEIYSVGKQFEQNPKAVHVHAEIDNKEDYLIPGMYINGRILTEENKVPALPEEAVIEENGQPYIFTAQKHQENGETEWEFKPVEIRTGRTENGWVEIKLLKPLPEGTQIAYNGSYYLISEMQKSQTSHSH</sequence>
<dbReference type="SUPFAM" id="SSF111369">
    <property type="entry name" value="HlyD-like secretion proteins"/>
    <property type="match status" value="1"/>
</dbReference>
<evidence type="ECO:0000259" key="5">
    <source>
        <dbReference type="Pfam" id="PF25973"/>
    </source>
</evidence>
<evidence type="ECO:0000313" key="7">
    <source>
        <dbReference type="Proteomes" id="UP000183945"/>
    </source>
</evidence>
<dbReference type="Gene3D" id="2.40.420.20">
    <property type="match status" value="1"/>
</dbReference>
<dbReference type="Proteomes" id="UP000183945">
    <property type="component" value="Unassembled WGS sequence"/>
</dbReference>
<accession>A0A1M5BL64</accession>
<name>A0A1M5BL64_SALEC</name>
<comment type="similarity">
    <text evidence="1">Belongs to the membrane fusion protein (MFP) (TC 8.A.1) family.</text>
</comment>
<evidence type="ECO:0000256" key="3">
    <source>
        <dbReference type="SAM" id="MobiDB-lite"/>
    </source>
</evidence>
<dbReference type="InterPro" id="IPR006143">
    <property type="entry name" value="RND_pump_MFP"/>
</dbReference>
<gene>
    <name evidence="6" type="ORF">SAMN05444483_10184</name>
</gene>
<dbReference type="GO" id="GO:0060003">
    <property type="term" value="P:copper ion export"/>
    <property type="evidence" value="ECO:0007669"/>
    <property type="project" value="TreeGrafter"/>
</dbReference>
<dbReference type="Gene3D" id="2.40.30.170">
    <property type="match status" value="1"/>
</dbReference>
<dbReference type="Gene3D" id="1.10.287.470">
    <property type="entry name" value="Helix hairpin bin"/>
    <property type="match status" value="1"/>
</dbReference>
<feature type="region of interest" description="Disordered" evidence="3">
    <location>
        <begin position="50"/>
        <end position="88"/>
    </location>
</feature>
<dbReference type="Pfam" id="PF25973">
    <property type="entry name" value="BSH_CzcB"/>
    <property type="match status" value="1"/>
</dbReference>
<evidence type="ECO:0000256" key="2">
    <source>
        <dbReference type="ARBA" id="ARBA00022448"/>
    </source>
</evidence>
<organism evidence="6 7">
    <name type="scientific">Salegentibacter echinorum</name>
    <dbReference type="NCBI Taxonomy" id="1073325"/>
    <lineage>
        <taxon>Bacteria</taxon>
        <taxon>Pseudomonadati</taxon>
        <taxon>Bacteroidota</taxon>
        <taxon>Flavobacteriia</taxon>
        <taxon>Flavobacteriales</taxon>
        <taxon>Flavobacteriaceae</taxon>
        <taxon>Salegentibacter</taxon>
    </lineage>
</organism>
<keyword evidence="2" id="KW-0813">Transport</keyword>
<feature type="domain" description="CzcB-like barrel-sandwich hybrid" evidence="5">
    <location>
        <begin position="133"/>
        <end position="278"/>
    </location>
</feature>
<keyword evidence="7" id="KW-1185">Reference proteome</keyword>
<dbReference type="InterPro" id="IPR058647">
    <property type="entry name" value="BSH_CzcB-like"/>
</dbReference>
<dbReference type="Pfam" id="PF25954">
    <property type="entry name" value="Beta-barrel_RND_2"/>
    <property type="match status" value="1"/>
</dbReference>
<evidence type="ECO:0000259" key="4">
    <source>
        <dbReference type="Pfam" id="PF25954"/>
    </source>
</evidence>
<dbReference type="Gene3D" id="2.40.50.100">
    <property type="match status" value="1"/>
</dbReference>
<dbReference type="GO" id="GO:0030313">
    <property type="term" value="C:cell envelope"/>
    <property type="evidence" value="ECO:0007669"/>
    <property type="project" value="TreeGrafter"/>
</dbReference>
<protein>
    <submittedName>
        <fullName evidence="6">Membrane fusion protein, cobalt-zinc-cadmium efflux system</fullName>
    </submittedName>
</protein>
<evidence type="ECO:0000313" key="6">
    <source>
        <dbReference type="EMBL" id="SHF43271.1"/>
    </source>
</evidence>
<feature type="compositionally biased region" description="Basic and acidic residues" evidence="3">
    <location>
        <begin position="67"/>
        <end position="88"/>
    </location>
</feature>
<dbReference type="GO" id="GO:0022857">
    <property type="term" value="F:transmembrane transporter activity"/>
    <property type="evidence" value="ECO:0007669"/>
    <property type="project" value="InterPro"/>
</dbReference>
<dbReference type="GO" id="GO:0015679">
    <property type="term" value="P:plasma membrane copper ion transport"/>
    <property type="evidence" value="ECO:0007669"/>
    <property type="project" value="TreeGrafter"/>
</dbReference>
<feature type="domain" description="CusB-like beta-barrel" evidence="4">
    <location>
        <begin position="286"/>
        <end position="355"/>
    </location>
</feature>
<dbReference type="InterPro" id="IPR058792">
    <property type="entry name" value="Beta-barrel_RND_2"/>
</dbReference>
<dbReference type="NCBIfam" id="TIGR01730">
    <property type="entry name" value="RND_mfp"/>
    <property type="match status" value="1"/>
</dbReference>
<proteinExistence type="inferred from homology"/>
<dbReference type="PANTHER" id="PTHR30097:SF4">
    <property type="entry name" value="SLR6042 PROTEIN"/>
    <property type="match status" value="1"/>
</dbReference>
<dbReference type="STRING" id="1073325.SAMN05444483_10184"/>
<dbReference type="EMBL" id="FQVT01000001">
    <property type="protein sequence ID" value="SHF43271.1"/>
    <property type="molecule type" value="Genomic_DNA"/>
</dbReference>
<dbReference type="GO" id="GO:0016020">
    <property type="term" value="C:membrane"/>
    <property type="evidence" value="ECO:0007669"/>
    <property type="project" value="InterPro"/>
</dbReference>
<dbReference type="InterPro" id="IPR051909">
    <property type="entry name" value="MFP_Cation_Efflux"/>
</dbReference>
<dbReference type="AlphaFoldDB" id="A0A1M5BL64"/>
<evidence type="ECO:0000256" key="1">
    <source>
        <dbReference type="ARBA" id="ARBA00009477"/>
    </source>
</evidence>
<reference evidence="7" key="1">
    <citation type="submission" date="2016-11" db="EMBL/GenBank/DDBJ databases">
        <authorList>
            <person name="Varghese N."/>
            <person name="Submissions S."/>
        </authorList>
    </citation>
    <scope>NUCLEOTIDE SEQUENCE [LARGE SCALE GENOMIC DNA]</scope>
    <source>
        <strain evidence="7">DSM 24579</strain>
    </source>
</reference>